<dbReference type="Proteomes" id="UP000240811">
    <property type="component" value="Unassembled WGS sequence"/>
</dbReference>
<organism evidence="11 12">
    <name type="scientific">Candidatus Liberibacter europaeus</name>
    <dbReference type="NCBI Taxonomy" id="744859"/>
    <lineage>
        <taxon>Bacteria</taxon>
        <taxon>Pseudomonadati</taxon>
        <taxon>Pseudomonadota</taxon>
        <taxon>Alphaproteobacteria</taxon>
        <taxon>Hyphomicrobiales</taxon>
        <taxon>Rhizobiaceae</taxon>
        <taxon>Liberibacter</taxon>
    </lineage>
</organism>
<dbReference type="Pfam" id="PF02530">
    <property type="entry name" value="Porin_2"/>
    <property type="match status" value="1"/>
</dbReference>
<evidence type="ECO:0000256" key="3">
    <source>
        <dbReference type="ARBA" id="ARBA00022452"/>
    </source>
</evidence>
<dbReference type="EMBL" id="PSQJ01000002">
    <property type="protein sequence ID" value="PTL86615.1"/>
    <property type="molecule type" value="Genomic_DNA"/>
</dbReference>
<reference evidence="12" key="1">
    <citation type="submission" date="2018-02" db="EMBL/GenBank/DDBJ databases">
        <title>Genome sequence of Candidatus Liberibacter europaeus.</title>
        <authorList>
            <person name="Frampton R.A."/>
            <person name="Thompson S.M."/>
            <person name="David C."/>
            <person name="Addison S.M."/>
            <person name="Smith G.R."/>
        </authorList>
    </citation>
    <scope>NUCLEOTIDE SEQUENCE [LARGE SCALE GENOMIC DNA]</scope>
</reference>
<evidence type="ECO:0000313" key="11">
    <source>
        <dbReference type="EMBL" id="PTL86615.1"/>
    </source>
</evidence>
<gene>
    <name evidence="11" type="ORF">C4617_02000</name>
</gene>
<dbReference type="SUPFAM" id="SSF56935">
    <property type="entry name" value="Porins"/>
    <property type="match status" value="1"/>
</dbReference>
<evidence type="ECO:0000256" key="5">
    <source>
        <dbReference type="ARBA" id="ARBA00022729"/>
    </source>
</evidence>
<comment type="subcellular location">
    <subcellularLocation>
        <location evidence="10">Cell outer membrane</location>
        <topology evidence="10">Multi-pass membrane protein</topology>
    </subcellularLocation>
</comment>
<keyword evidence="9 10" id="KW-0998">Cell outer membrane</keyword>
<keyword evidence="2 10" id="KW-0813">Transport</keyword>
<keyword evidence="5 10" id="KW-0732">Signal</keyword>
<keyword evidence="3 10" id="KW-1134">Transmembrane beta strand</keyword>
<protein>
    <recommendedName>
        <fullName evidence="10">Porin</fullName>
    </recommendedName>
</protein>
<evidence type="ECO:0000256" key="2">
    <source>
        <dbReference type="ARBA" id="ARBA00022448"/>
    </source>
</evidence>
<evidence type="ECO:0000256" key="9">
    <source>
        <dbReference type="ARBA" id="ARBA00023237"/>
    </source>
</evidence>
<proteinExistence type="inferred from homology"/>
<sequence>MKLKAVLLGSSVIMSFASYVEAAPLVSNNFGSICGVGYSRVGSGSCVKLGGNIDVGGKYVRTADKKSLINPVIKGTFSLDTITGMPSGIPLEGSMKLALSESKPTGDFANLQLPVLDFAYIRYNGVKLGYYTPWDMKPYPGVNLMPKDKNMYSASYQRVVKRVKLGISADVLQVLKEPANKRQCGIGYMMSIIGGNRTFTLTGGYDIAQGNAVVRGVVSSKIGSNVLDFIGMWTSGESIYSNQKKYSVAASYNFDATSKLKINPALQYSFDNKDVYTVGFGAKFSYEISKALSASITAEGDVTDSDIMPKISISLSHSF</sequence>
<dbReference type="GO" id="GO:0046930">
    <property type="term" value="C:pore complex"/>
    <property type="evidence" value="ECO:0007669"/>
    <property type="project" value="UniProtKB-KW"/>
</dbReference>
<comment type="caution">
    <text evidence="11">The sequence shown here is derived from an EMBL/GenBank/DDBJ whole genome shotgun (WGS) entry which is preliminary data.</text>
</comment>
<comment type="domain">
    <text evidence="10">Consists of 16-stranded beta-barrel sheets, with large surface-exposed loops, that form a transmembrane pore at the center of each barrel. The pore is partially ocluded by a peptide loop that folds into the pore lumen.</text>
</comment>
<comment type="function">
    <text evidence="10">Forms passive diffusion pores that allow small molecular weight hydrophilic materials across the outer membrane.</text>
</comment>
<evidence type="ECO:0000256" key="7">
    <source>
        <dbReference type="ARBA" id="ARBA00023114"/>
    </source>
</evidence>
<dbReference type="GO" id="GO:0006811">
    <property type="term" value="P:monoatomic ion transport"/>
    <property type="evidence" value="ECO:0007669"/>
    <property type="project" value="UniProtKB-KW"/>
</dbReference>
<keyword evidence="4 10" id="KW-0812">Transmembrane</keyword>
<dbReference type="InterPro" id="IPR003684">
    <property type="entry name" value="Porin_alphabac"/>
</dbReference>
<feature type="chain" id="PRO_5015369275" description="Porin" evidence="10">
    <location>
        <begin position="23"/>
        <end position="319"/>
    </location>
</feature>
<name>A0A2T4VXW3_9HYPH</name>
<keyword evidence="8 10" id="KW-0472">Membrane</keyword>
<dbReference type="AlphaFoldDB" id="A0A2T4VXW3"/>
<evidence type="ECO:0000256" key="8">
    <source>
        <dbReference type="ARBA" id="ARBA00023136"/>
    </source>
</evidence>
<evidence type="ECO:0000256" key="10">
    <source>
        <dbReference type="RuleBase" id="RU364005"/>
    </source>
</evidence>
<evidence type="ECO:0000313" key="12">
    <source>
        <dbReference type="Proteomes" id="UP000240811"/>
    </source>
</evidence>
<evidence type="ECO:0000256" key="6">
    <source>
        <dbReference type="ARBA" id="ARBA00023065"/>
    </source>
</evidence>
<evidence type="ECO:0000256" key="1">
    <source>
        <dbReference type="ARBA" id="ARBA00009521"/>
    </source>
</evidence>
<keyword evidence="7 10" id="KW-0626">Porin</keyword>
<evidence type="ECO:0000256" key="4">
    <source>
        <dbReference type="ARBA" id="ARBA00022692"/>
    </source>
</evidence>
<dbReference type="GO" id="GO:0015288">
    <property type="term" value="F:porin activity"/>
    <property type="evidence" value="ECO:0007669"/>
    <property type="project" value="UniProtKB-KW"/>
</dbReference>
<dbReference type="GO" id="GO:0009279">
    <property type="term" value="C:cell outer membrane"/>
    <property type="evidence" value="ECO:0007669"/>
    <property type="project" value="UniProtKB-SubCell"/>
</dbReference>
<accession>A0A2T4VXW3</accession>
<keyword evidence="6 10" id="KW-0406">Ion transport</keyword>
<feature type="signal peptide" evidence="10">
    <location>
        <begin position="1"/>
        <end position="22"/>
    </location>
</feature>
<comment type="similarity">
    <text evidence="1 10">Belongs to the alphaproteobacteria porin family.</text>
</comment>